<dbReference type="Pfam" id="PF00583">
    <property type="entry name" value="Acetyltransf_1"/>
    <property type="match status" value="1"/>
</dbReference>
<evidence type="ECO:0000256" key="4">
    <source>
        <dbReference type="ARBA" id="ARBA00023315"/>
    </source>
</evidence>
<evidence type="ECO:0000256" key="1">
    <source>
        <dbReference type="ARBA" id="ARBA00005395"/>
    </source>
</evidence>
<dbReference type="EMBL" id="FNCS01000001">
    <property type="protein sequence ID" value="SDG23828.1"/>
    <property type="molecule type" value="Genomic_DNA"/>
</dbReference>
<dbReference type="InterPro" id="IPR050680">
    <property type="entry name" value="YpeA/RimI_acetyltransf"/>
</dbReference>
<evidence type="ECO:0000256" key="2">
    <source>
        <dbReference type="ARBA" id="ARBA00022490"/>
    </source>
</evidence>
<dbReference type="STRING" id="440168.SAMN04487974_101583"/>
<organism evidence="6 7">
    <name type="scientific">Pelagibacterium luteolum</name>
    <dbReference type="NCBI Taxonomy" id="440168"/>
    <lineage>
        <taxon>Bacteria</taxon>
        <taxon>Pseudomonadati</taxon>
        <taxon>Pseudomonadota</taxon>
        <taxon>Alphaproteobacteria</taxon>
        <taxon>Hyphomicrobiales</taxon>
        <taxon>Devosiaceae</taxon>
        <taxon>Pelagibacterium</taxon>
    </lineage>
</organism>
<gene>
    <name evidence="6" type="ORF">SAMN04487974_101583</name>
</gene>
<feature type="domain" description="N-acetyltransferase" evidence="5">
    <location>
        <begin position="10"/>
        <end position="159"/>
    </location>
</feature>
<evidence type="ECO:0000256" key="3">
    <source>
        <dbReference type="ARBA" id="ARBA00022679"/>
    </source>
</evidence>
<proteinExistence type="inferred from homology"/>
<protein>
    <submittedName>
        <fullName evidence="6">Ribosomal-protein-alanine N-acetyltransferase</fullName>
    </submittedName>
</protein>
<sequence length="159" mass="17377">MSYWPAPNGLHIARGETRDAREMAKLHAQGFFRGWPSSDFEAYLADPHTTPGYVAIDAKRDLAGFAMLRLAGDESELLTIAVDPRQRGRKIGRALLAAAFADLAMSPVKTMFLEVDETNAPAIKLYRAFGFADIGTRKGYYPKPDGSVATALVMRASIV</sequence>
<evidence type="ECO:0000259" key="5">
    <source>
        <dbReference type="PROSITE" id="PS51186"/>
    </source>
</evidence>
<dbReference type="OrthoDB" id="9804026at2"/>
<keyword evidence="3 6" id="KW-0808">Transferase</keyword>
<reference evidence="6 7" key="1">
    <citation type="submission" date="2016-10" db="EMBL/GenBank/DDBJ databases">
        <authorList>
            <person name="de Groot N.N."/>
        </authorList>
    </citation>
    <scope>NUCLEOTIDE SEQUENCE [LARGE SCALE GENOMIC DNA]</scope>
    <source>
        <strain evidence="6 7">CGMCC 1.10267</strain>
    </source>
</reference>
<keyword evidence="4" id="KW-0012">Acyltransferase</keyword>
<dbReference type="PANTHER" id="PTHR43420">
    <property type="entry name" value="ACETYLTRANSFERASE"/>
    <property type="match status" value="1"/>
</dbReference>
<dbReference type="CDD" id="cd04301">
    <property type="entry name" value="NAT_SF"/>
    <property type="match status" value="1"/>
</dbReference>
<dbReference type="Gene3D" id="3.40.630.30">
    <property type="match status" value="1"/>
</dbReference>
<dbReference type="InterPro" id="IPR006464">
    <property type="entry name" value="AcTrfase_RimI/Ard1"/>
</dbReference>
<name>A0A1G7SLH4_9HYPH</name>
<dbReference type="NCBIfam" id="TIGR01575">
    <property type="entry name" value="rimI"/>
    <property type="match status" value="1"/>
</dbReference>
<dbReference type="PANTHER" id="PTHR43420:SF44">
    <property type="entry name" value="ACETYLTRANSFERASE YPEA"/>
    <property type="match status" value="1"/>
</dbReference>
<dbReference type="RefSeq" id="WP_090591153.1">
    <property type="nucleotide sequence ID" value="NZ_FNCS01000001.1"/>
</dbReference>
<accession>A0A1G7SLH4</accession>
<keyword evidence="7" id="KW-1185">Reference proteome</keyword>
<evidence type="ECO:0000313" key="6">
    <source>
        <dbReference type="EMBL" id="SDG23828.1"/>
    </source>
</evidence>
<dbReference type="InterPro" id="IPR016181">
    <property type="entry name" value="Acyl_CoA_acyltransferase"/>
</dbReference>
<evidence type="ECO:0000313" key="7">
    <source>
        <dbReference type="Proteomes" id="UP000199495"/>
    </source>
</evidence>
<dbReference type="SUPFAM" id="SSF55729">
    <property type="entry name" value="Acyl-CoA N-acyltransferases (Nat)"/>
    <property type="match status" value="1"/>
</dbReference>
<dbReference type="PROSITE" id="PS51186">
    <property type="entry name" value="GNAT"/>
    <property type="match status" value="1"/>
</dbReference>
<dbReference type="AlphaFoldDB" id="A0A1G7SLH4"/>
<keyword evidence="2" id="KW-0963">Cytoplasm</keyword>
<dbReference type="InterPro" id="IPR000182">
    <property type="entry name" value="GNAT_dom"/>
</dbReference>
<dbReference type="GO" id="GO:0008080">
    <property type="term" value="F:N-acetyltransferase activity"/>
    <property type="evidence" value="ECO:0007669"/>
    <property type="project" value="InterPro"/>
</dbReference>
<dbReference type="Proteomes" id="UP000199495">
    <property type="component" value="Unassembled WGS sequence"/>
</dbReference>
<comment type="similarity">
    <text evidence="1">Belongs to the acetyltransferase family. RimI subfamily.</text>
</comment>